<gene>
    <name evidence="2" type="ORF">C0Q70_15336</name>
</gene>
<protein>
    <recommendedName>
        <fullName evidence="4">UspA domain-containing protein</fullName>
    </recommendedName>
</protein>
<dbReference type="Gene3D" id="3.40.50.620">
    <property type="entry name" value="HUPs"/>
    <property type="match status" value="1"/>
</dbReference>
<sequence>MAEKCNTETAGANPDEHHHHHHHHRTLHQTLTGKGSDAPGRRVLVGVDDSDHSNYSLEWYLDHVWHPDDYVVLLNCPESEEPTRHNAFQFRSRDADAHDEGGAGCTAPAAGEIPRETPGYRGSRQGAGSGHEARGACVGARAGGRRGAADGDWQQGAGHATSDVHGQRQRLRGAPRRRARPGVSQPGAATPPRQQDHVTTISHTDDGLHVADTWLMTNSDDHINVDCNQHVDVEIDWSDKPRIA</sequence>
<feature type="compositionally biased region" description="Low complexity" evidence="1">
    <location>
        <begin position="150"/>
        <end position="160"/>
    </location>
</feature>
<evidence type="ECO:0008006" key="4">
    <source>
        <dbReference type="Google" id="ProtNLM"/>
    </source>
</evidence>
<reference evidence="2 3" key="1">
    <citation type="submission" date="2018-04" db="EMBL/GenBank/DDBJ databases">
        <title>The genome of golden apple snail Pomacea canaliculata provides insight into stress tolerance and invasive adaptation.</title>
        <authorList>
            <person name="Liu C."/>
            <person name="Liu B."/>
            <person name="Ren Y."/>
            <person name="Zhang Y."/>
            <person name="Wang H."/>
            <person name="Li S."/>
            <person name="Jiang F."/>
            <person name="Yin L."/>
            <person name="Zhang G."/>
            <person name="Qian W."/>
            <person name="Fan W."/>
        </authorList>
    </citation>
    <scope>NUCLEOTIDE SEQUENCE [LARGE SCALE GENOMIC DNA]</scope>
    <source>
        <strain evidence="2">SZHN2017</strain>
        <tissue evidence="2">Muscle</tissue>
    </source>
</reference>
<keyword evidence="3" id="KW-1185">Reference proteome</keyword>
<feature type="compositionally biased region" description="Basic residues" evidence="1">
    <location>
        <begin position="167"/>
        <end position="180"/>
    </location>
</feature>
<evidence type="ECO:0000313" key="2">
    <source>
        <dbReference type="EMBL" id="PVD24850.1"/>
    </source>
</evidence>
<comment type="caution">
    <text evidence="2">The sequence shown here is derived from an EMBL/GenBank/DDBJ whole genome shotgun (WGS) entry which is preliminary data.</text>
</comment>
<dbReference type="STRING" id="400727.A0A2T7NUJ9"/>
<evidence type="ECO:0000313" key="3">
    <source>
        <dbReference type="Proteomes" id="UP000245119"/>
    </source>
</evidence>
<feature type="compositionally biased region" description="Basic residues" evidence="1">
    <location>
        <begin position="18"/>
        <end position="27"/>
    </location>
</feature>
<name>A0A2T7NUJ9_POMCA</name>
<evidence type="ECO:0000256" key="1">
    <source>
        <dbReference type="SAM" id="MobiDB-lite"/>
    </source>
</evidence>
<dbReference type="Proteomes" id="UP000245119">
    <property type="component" value="Linkage Group LG9"/>
</dbReference>
<feature type="region of interest" description="Disordered" evidence="1">
    <location>
        <begin position="1"/>
        <end position="42"/>
    </location>
</feature>
<dbReference type="EMBL" id="PZQS01000009">
    <property type="protein sequence ID" value="PVD24850.1"/>
    <property type="molecule type" value="Genomic_DNA"/>
</dbReference>
<dbReference type="InterPro" id="IPR014729">
    <property type="entry name" value="Rossmann-like_a/b/a_fold"/>
</dbReference>
<accession>A0A2T7NUJ9</accession>
<proteinExistence type="predicted"/>
<organism evidence="2 3">
    <name type="scientific">Pomacea canaliculata</name>
    <name type="common">Golden apple snail</name>
    <dbReference type="NCBI Taxonomy" id="400727"/>
    <lineage>
        <taxon>Eukaryota</taxon>
        <taxon>Metazoa</taxon>
        <taxon>Spiralia</taxon>
        <taxon>Lophotrochozoa</taxon>
        <taxon>Mollusca</taxon>
        <taxon>Gastropoda</taxon>
        <taxon>Caenogastropoda</taxon>
        <taxon>Architaenioglossa</taxon>
        <taxon>Ampullarioidea</taxon>
        <taxon>Ampullariidae</taxon>
        <taxon>Pomacea</taxon>
    </lineage>
</organism>
<dbReference type="AlphaFoldDB" id="A0A2T7NUJ9"/>
<feature type="region of interest" description="Disordered" evidence="1">
    <location>
        <begin position="95"/>
        <end position="198"/>
    </location>
</feature>